<accession>A0ABW3F6F3</accession>
<dbReference type="EMBL" id="JBHTKB010000001">
    <property type="protein sequence ID" value="MFD0913448.1"/>
    <property type="molecule type" value="Genomic_DNA"/>
</dbReference>
<evidence type="ECO:0000256" key="1">
    <source>
        <dbReference type="SAM" id="SignalP"/>
    </source>
</evidence>
<protein>
    <submittedName>
        <fullName evidence="2">Uncharacterized protein</fullName>
    </submittedName>
</protein>
<comment type="caution">
    <text evidence="2">The sequence shown here is derived from an EMBL/GenBank/DDBJ whole genome shotgun (WGS) entry which is preliminary data.</text>
</comment>
<feature type="chain" id="PRO_5046714885" evidence="1">
    <location>
        <begin position="20"/>
        <end position="42"/>
    </location>
</feature>
<reference evidence="3" key="1">
    <citation type="journal article" date="2019" name="Int. J. Syst. Evol. Microbiol.">
        <title>The Global Catalogue of Microorganisms (GCM) 10K type strain sequencing project: providing services to taxonomists for standard genome sequencing and annotation.</title>
        <authorList>
            <consortium name="The Broad Institute Genomics Platform"/>
            <consortium name="The Broad Institute Genome Sequencing Center for Infectious Disease"/>
            <person name="Wu L."/>
            <person name="Ma J."/>
        </authorList>
    </citation>
    <scope>NUCLEOTIDE SEQUENCE [LARGE SCALE GENOMIC DNA]</scope>
    <source>
        <strain evidence="3">CCUG 58412</strain>
    </source>
</reference>
<sequence length="42" mass="4449">MKKFLFLLVLSAVARKVIAAVQNNQTAPAEAKANEGLTPSAH</sequence>
<evidence type="ECO:0000313" key="3">
    <source>
        <dbReference type="Proteomes" id="UP001597128"/>
    </source>
</evidence>
<dbReference type="RefSeq" id="WP_379056811.1">
    <property type="nucleotide sequence ID" value="NZ_JBHTKB010000001.1"/>
</dbReference>
<gene>
    <name evidence="2" type="ORF">ACFQ1Z_07810</name>
</gene>
<keyword evidence="1" id="KW-0732">Signal</keyword>
<feature type="signal peptide" evidence="1">
    <location>
        <begin position="1"/>
        <end position="19"/>
    </location>
</feature>
<dbReference type="Proteomes" id="UP001597128">
    <property type="component" value="Unassembled WGS sequence"/>
</dbReference>
<name>A0ABW3F6F3_9PROT</name>
<organism evidence="2 3">
    <name type="scientific">Methylophilus luteus</name>
    <dbReference type="NCBI Taxonomy" id="640108"/>
    <lineage>
        <taxon>Bacteria</taxon>
        <taxon>Pseudomonadati</taxon>
        <taxon>Pseudomonadota</taxon>
        <taxon>Betaproteobacteria</taxon>
        <taxon>Nitrosomonadales</taxon>
        <taxon>Methylophilaceae</taxon>
        <taxon>Methylophilus</taxon>
    </lineage>
</organism>
<keyword evidence="3" id="KW-1185">Reference proteome</keyword>
<proteinExistence type="predicted"/>
<evidence type="ECO:0000313" key="2">
    <source>
        <dbReference type="EMBL" id="MFD0913448.1"/>
    </source>
</evidence>